<dbReference type="InterPro" id="IPR042097">
    <property type="entry name" value="Aminopeptidase_N-like_N_sf"/>
</dbReference>
<dbReference type="Gene3D" id="1.25.50.20">
    <property type="match status" value="1"/>
</dbReference>
<dbReference type="PANTHER" id="PTHR11533">
    <property type="entry name" value="PROTEASE M1 ZINC METALLOPROTEASE"/>
    <property type="match status" value="1"/>
</dbReference>
<comment type="subcellular location">
    <subcellularLocation>
        <location evidence="1">Membrane</location>
        <topology evidence="1">Single-pass type II membrane protein</topology>
    </subcellularLocation>
</comment>
<reference evidence="21" key="1">
    <citation type="submission" date="2025-05" db="UniProtKB">
        <authorList>
            <consortium name="Ensembl"/>
        </authorList>
    </citation>
    <scope>IDENTIFICATION</scope>
</reference>
<keyword evidence="4" id="KW-0812">Transmembrane</keyword>
<dbReference type="CDD" id="cd09601">
    <property type="entry name" value="M1_APN-Q_like"/>
    <property type="match status" value="1"/>
</dbReference>
<keyword evidence="12" id="KW-0325">Glycoprotein</keyword>
<dbReference type="PRINTS" id="PR00756">
    <property type="entry name" value="ALADIPTASE"/>
</dbReference>
<evidence type="ECO:0000259" key="18">
    <source>
        <dbReference type="Pfam" id="PF01433"/>
    </source>
</evidence>
<dbReference type="Gene3D" id="2.60.40.1910">
    <property type="match status" value="1"/>
</dbReference>
<feature type="domain" description="ERAP1-like C-terminal" evidence="19">
    <location>
        <begin position="642"/>
        <end position="943"/>
    </location>
</feature>
<evidence type="ECO:0000256" key="12">
    <source>
        <dbReference type="ARBA" id="ARBA00023180"/>
    </source>
</evidence>
<keyword evidence="7 14" id="KW-0862">Zinc</keyword>
<dbReference type="GO" id="GO:0005737">
    <property type="term" value="C:cytoplasm"/>
    <property type="evidence" value="ECO:0007669"/>
    <property type="project" value="TreeGrafter"/>
</dbReference>
<dbReference type="Gene3D" id="1.10.390.10">
    <property type="entry name" value="Neutral Protease Domain 2"/>
    <property type="match status" value="1"/>
</dbReference>
<evidence type="ECO:0000313" key="21">
    <source>
        <dbReference type="Ensembl" id="ENSVKKP00000022910.1"/>
    </source>
</evidence>
<evidence type="ECO:0000313" key="22">
    <source>
        <dbReference type="Proteomes" id="UP000694545"/>
    </source>
</evidence>
<keyword evidence="3 16" id="KW-0645">Protease</keyword>
<evidence type="ECO:0000256" key="16">
    <source>
        <dbReference type="RuleBase" id="RU364040"/>
    </source>
</evidence>
<dbReference type="FunFam" id="2.60.40.1730:FF:000012">
    <property type="entry name" value="Aminopeptidase N"/>
    <property type="match status" value="1"/>
</dbReference>
<keyword evidence="6 16" id="KW-0378">Hydrolase</keyword>
<evidence type="ECO:0000256" key="2">
    <source>
        <dbReference type="ARBA" id="ARBA00010136"/>
    </source>
</evidence>
<sequence>MGVKLRSGFYLGKKSSGLLALLLATLLLALLVLGILYGRCAHGLQDARLRQNAEARPPPPCASGSPNASAAPPARPPGPWDEWRLPAHLAPAHYSLLLWPHLAPGLPEPRTHSGRVNITVRCRQATATVLLHSADLTYRSAAVWGPGANGSRRSVPVAELWPAPQNEYVVLELRENLSAGALYEVQLAFQGTILGPHEYDGLFLNTYEDEGESRWLIASQLQPTAARHVYPCFDEPALKATFNISIVHHPSYVALSNMAEIDVSEYQDVNESTASGWINETADINLTTGINWTVTTYETSPKMSTYITAFVVCNFDHVTRTERGKKIRIWARKTAVQNGLVDYALNISGPVFSFMEDLFDISYTLAKTDFIALPHMTSSAMENWGLITFQEENLLYPLQDTSRKWKKMILHAISHEIVHQWFGNLVTMAWWNELWLNEGFATYFGYLGEHYIDSTEPLDQVFSYKIVLAVMPSDAHMYQALSDRDEKRQSATLSRLFSQVTYQKGAAIVRMLSNFLTERLFIKALSSYLNAFAFSNTIQDDLWNHIQKVIDEENDLQLPAPVKVIMDSWTCQAGFPLLTANFSSGKISQETFYVRKGKSSANNTWIIPISWMRNGTMQPLVWLDSSSKIFSEMEITDSEHDWIILNVNMIGYYRINYEETYWRKIAKWLEKDPKVIPAVNRLQLMEDAFQLMRAGYTAYDTPLYLTKYLGKEDDLIVWKVVLNHLEAGSWKVIQSDNELYPVLKKYFLPRISPIYHQYEDLLRQNLDVLTDDYSPIFLIETILETACWIGLQECLDLASEIFTKWMNNSSLEVSACLSKTICCYGVQQGSDKEWDFVWKMFKQNNAGLMVKYNMFSALSCTREPWLLQRFLQFILNDFAISPQYGNKAIEDVASSEAGREIAWTFFRENWLHLYNRDVFGTVNALSSFASTDIDFQMLQDFINNTVEPKRREHASFKMTLEANANKKEKESVTKMIKWLKKNMDD</sequence>
<dbReference type="InterPro" id="IPR050344">
    <property type="entry name" value="Peptidase_M1_aminopeptidases"/>
</dbReference>
<keyword evidence="8" id="KW-0735">Signal-anchor</keyword>
<dbReference type="InterPro" id="IPR045357">
    <property type="entry name" value="Aminopeptidase_N-like_N"/>
</dbReference>
<evidence type="ECO:0000259" key="19">
    <source>
        <dbReference type="Pfam" id="PF11838"/>
    </source>
</evidence>
<evidence type="ECO:0000256" key="11">
    <source>
        <dbReference type="ARBA" id="ARBA00023136"/>
    </source>
</evidence>
<dbReference type="InterPro" id="IPR001930">
    <property type="entry name" value="Peptidase_M1"/>
</dbReference>
<dbReference type="GO" id="GO:0006508">
    <property type="term" value="P:proteolysis"/>
    <property type="evidence" value="ECO:0007669"/>
    <property type="project" value="UniProtKB-KW"/>
</dbReference>
<dbReference type="EC" id="3.4.11.-" evidence="16"/>
<feature type="domain" description="Peptidase M1 membrane alanine aminopeptidase" evidence="18">
    <location>
        <begin position="343"/>
        <end position="569"/>
    </location>
</feature>
<dbReference type="InterPro" id="IPR034016">
    <property type="entry name" value="M1_APN-typ"/>
</dbReference>
<feature type="binding site" evidence="14">
    <location>
        <position position="419"/>
    </location>
    <ligand>
        <name>Zn(2+)</name>
        <dbReference type="ChEBI" id="CHEBI:29105"/>
        <note>catalytic</note>
    </ligand>
</feature>
<evidence type="ECO:0000256" key="4">
    <source>
        <dbReference type="ARBA" id="ARBA00022692"/>
    </source>
</evidence>
<dbReference type="FunFam" id="1.10.390.10:FF:000016">
    <property type="entry name" value="Glutamyl aminopeptidase"/>
    <property type="match status" value="1"/>
</dbReference>
<dbReference type="InterPro" id="IPR014782">
    <property type="entry name" value="Peptidase_M1_dom"/>
</dbReference>
<dbReference type="PANTHER" id="PTHR11533:SF31">
    <property type="entry name" value="AMINOPEPTIDASE Q"/>
    <property type="match status" value="1"/>
</dbReference>
<dbReference type="GO" id="GO:0070006">
    <property type="term" value="F:metalloaminopeptidase activity"/>
    <property type="evidence" value="ECO:0007669"/>
    <property type="project" value="TreeGrafter"/>
</dbReference>
<dbReference type="GO" id="GO:0042277">
    <property type="term" value="F:peptide binding"/>
    <property type="evidence" value="ECO:0007669"/>
    <property type="project" value="TreeGrafter"/>
</dbReference>
<keyword evidence="16" id="KW-0031">Aminopeptidase</keyword>
<gene>
    <name evidence="21" type="primary">LOC123031458</name>
</gene>
<organism evidence="21 22">
    <name type="scientific">Varanus komodoensis</name>
    <name type="common">Komodo dragon</name>
    <dbReference type="NCBI Taxonomy" id="61221"/>
    <lineage>
        <taxon>Eukaryota</taxon>
        <taxon>Metazoa</taxon>
        <taxon>Chordata</taxon>
        <taxon>Craniata</taxon>
        <taxon>Vertebrata</taxon>
        <taxon>Euteleostomi</taxon>
        <taxon>Lepidosauria</taxon>
        <taxon>Squamata</taxon>
        <taxon>Bifurcata</taxon>
        <taxon>Unidentata</taxon>
        <taxon>Episquamata</taxon>
        <taxon>Toxicofera</taxon>
        <taxon>Anguimorpha</taxon>
        <taxon>Paleoanguimorpha</taxon>
        <taxon>Varanoidea</taxon>
        <taxon>Varanidae</taxon>
        <taxon>Varanus</taxon>
    </lineage>
</organism>
<dbReference type="GO" id="GO:0005615">
    <property type="term" value="C:extracellular space"/>
    <property type="evidence" value="ECO:0007669"/>
    <property type="project" value="TreeGrafter"/>
</dbReference>
<feature type="site" description="Transition state stabilizer" evidence="15">
    <location>
        <position position="502"/>
    </location>
</feature>
<accession>A0A8D2LII9</accession>
<evidence type="ECO:0000256" key="17">
    <source>
        <dbReference type="SAM" id="MobiDB-lite"/>
    </source>
</evidence>
<dbReference type="SUPFAM" id="SSF55486">
    <property type="entry name" value="Metalloproteases ('zincins'), catalytic domain"/>
    <property type="match status" value="1"/>
</dbReference>
<keyword evidence="22" id="KW-1185">Reference proteome</keyword>
<keyword evidence="11" id="KW-0472">Membrane</keyword>
<evidence type="ECO:0000256" key="10">
    <source>
        <dbReference type="ARBA" id="ARBA00023049"/>
    </source>
</evidence>
<dbReference type="AlphaFoldDB" id="A0A8D2LII9"/>
<protein>
    <recommendedName>
        <fullName evidence="16">Aminopeptidase</fullName>
        <ecNumber evidence="16">3.4.11.-</ecNumber>
    </recommendedName>
</protein>
<evidence type="ECO:0000256" key="3">
    <source>
        <dbReference type="ARBA" id="ARBA00022670"/>
    </source>
</evidence>
<feature type="active site" description="Proton acceptor" evidence="13">
    <location>
        <position position="416"/>
    </location>
</feature>
<evidence type="ECO:0000256" key="1">
    <source>
        <dbReference type="ARBA" id="ARBA00004606"/>
    </source>
</evidence>
<evidence type="ECO:0000256" key="14">
    <source>
        <dbReference type="PIRSR" id="PIRSR634016-3"/>
    </source>
</evidence>
<evidence type="ECO:0000256" key="8">
    <source>
        <dbReference type="ARBA" id="ARBA00022968"/>
    </source>
</evidence>
<feature type="region of interest" description="Disordered" evidence="17">
    <location>
        <begin position="51"/>
        <end position="77"/>
    </location>
</feature>
<dbReference type="InterPro" id="IPR024571">
    <property type="entry name" value="ERAP1-like_C_dom"/>
</dbReference>
<dbReference type="OMA" id="RHFQMAV"/>
<keyword evidence="10 16" id="KW-0482">Metalloprotease</keyword>
<feature type="domain" description="Aminopeptidase N-like N-terminal" evidence="20">
    <location>
        <begin position="91"/>
        <end position="306"/>
    </location>
</feature>
<dbReference type="GO" id="GO:0016020">
    <property type="term" value="C:membrane"/>
    <property type="evidence" value="ECO:0007669"/>
    <property type="project" value="UniProtKB-SubCell"/>
</dbReference>
<dbReference type="GO" id="GO:0008270">
    <property type="term" value="F:zinc ion binding"/>
    <property type="evidence" value="ECO:0007669"/>
    <property type="project" value="UniProtKB-UniRule"/>
</dbReference>
<dbReference type="Pfam" id="PF01433">
    <property type="entry name" value="Peptidase_M1"/>
    <property type="match status" value="1"/>
</dbReference>
<dbReference type="Proteomes" id="UP000694545">
    <property type="component" value="Unplaced"/>
</dbReference>
<keyword evidence="5 14" id="KW-0479">Metal-binding</keyword>
<keyword evidence="9" id="KW-1133">Transmembrane helix</keyword>
<feature type="compositionally biased region" description="Low complexity" evidence="17">
    <location>
        <begin position="62"/>
        <end position="72"/>
    </location>
</feature>
<evidence type="ECO:0000256" key="9">
    <source>
        <dbReference type="ARBA" id="ARBA00022989"/>
    </source>
</evidence>
<feature type="binding site" evidence="14">
    <location>
        <position position="438"/>
    </location>
    <ligand>
        <name>Zn(2+)</name>
        <dbReference type="ChEBI" id="CHEBI:29105"/>
        <note>catalytic</note>
    </ligand>
</feature>
<dbReference type="Pfam" id="PF17900">
    <property type="entry name" value="Peptidase_M1_N"/>
    <property type="match status" value="1"/>
</dbReference>
<dbReference type="Gene3D" id="2.60.40.1730">
    <property type="entry name" value="tricorn interacting facor f3 domain"/>
    <property type="match status" value="1"/>
</dbReference>
<dbReference type="InterPro" id="IPR027268">
    <property type="entry name" value="Peptidase_M4/M1_CTD_sf"/>
</dbReference>
<feature type="binding site" evidence="14">
    <location>
        <position position="415"/>
    </location>
    <ligand>
        <name>Zn(2+)</name>
        <dbReference type="ChEBI" id="CHEBI:29105"/>
        <note>catalytic</note>
    </ligand>
</feature>
<evidence type="ECO:0000259" key="20">
    <source>
        <dbReference type="Pfam" id="PF17900"/>
    </source>
</evidence>
<proteinExistence type="inferred from homology"/>
<dbReference type="Ensembl" id="ENSVKKT00000023478.1">
    <property type="protein sequence ID" value="ENSVKKP00000022910.1"/>
    <property type="gene ID" value="ENSVKKG00000015219.1"/>
</dbReference>
<comment type="cofactor">
    <cofactor evidence="14 16">
        <name>Zn(2+)</name>
        <dbReference type="ChEBI" id="CHEBI:29105"/>
    </cofactor>
    <text evidence="14 16">Binds 1 zinc ion per subunit.</text>
</comment>
<evidence type="ECO:0000256" key="6">
    <source>
        <dbReference type="ARBA" id="ARBA00022801"/>
    </source>
</evidence>
<dbReference type="SUPFAM" id="SSF63737">
    <property type="entry name" value="Leukotriene A4 hydrolase N-terminal domain"/>
    <property type="match status" value="1"/>
</dbReference>
<dbReference type="Ensembl" id="ENSVKKT00000023473.1">
    <property type="protein sequence ID" value="ENSVKKP00000022905.1"/>
    <property type="gene ID" value="ENSVKKG00000015219.1"/>
</dbReference>
<comment type="similarity">
    <text evidence="2 16">Belongs to the peptidase M1 family.</text>
</comment>
<dbReference type="Pfam" id="PF11838">
    <property type="entry name" value="ERAP1_C"/>
    <property type="match status" value="1"/>
</dbReference>
<name>A0A8D2LII9_VARKO</name>
<evidence type="ECO:0000256" key="15">
    <source>
        <dbReference type="PIRSR" id="PIRSR634016-4"/>
    </source>
</evidence>
<evidence type="ECO:0000256" key="7">
    <source>
        <dbReference type="ARBA" id="ARBA00022833"/>
    </source>
</evidence>
<evidence type="ECO:0000256" key="13">
    <source>
        <dbReference type="PIRSR" id="PIRSR634016-1"/>
    </source>
</evidence>
<evidence type="ECO:0000256" key="5">
    <source>
        <dbReference type="ARBA" id="ARBA00022723"/>
    </source>
</evidence>
<dbReference type="GO" id="GO:0043171">
    <property type="term" value="P:peptide catabolic process"/>
    <property type="evidence" value="ECO:0007669"/>
    <property type="project" value="TreeGrafter"/>
</dbReference>